<proteinExistence type="predicted"/>
<dbReference type="EMBL" id="AM263198">
    <property type="protein sequence ID" value="CAK19605.1"/>
    <property type="molecule type" value="Genomic_DNA"/>
</dbReference>
<organism evidence="1 2">
    <name type="scientific">Listeria welshimeri serovar 6b (strain ATCC 35897 / DSM 20650 / CCUG 15529 / CIP 8149 / NCTC 11857 / SLCC 5334 / V8)</name>
    <dbReference type="NCBI Taxonomy" id="386043"/>
    <lineage>
        <taxon>Bacteria</taxon>
        <taxon>Bacillati</taxon>
        <taxon>Bacillota</taxon>
        <taxon>Bacilli</taxon>
        <taxon>Bacillales</taxon>
        <taxon>Listeriaceae</taxon>
        <taxon>Listeria</taxon>
    </lineage>
</organism>
<dbReference type="STRING" id="386043.lwe0187"/>
<evidence type="ECO:0000313" key="2">
    <source>
        <dbReference type="Proteomes" id="UP000000779"/>
    </source>
</evidence>
<evidence type="ECO:0000313" key="1">
    <source>
        <dbReference type="EMBL" id="CAK19605.1"/>
    </source>
</evidence>
<gene>
    <name evidence="1" type="ordered locus">lwe0187</name>
</gene>
<reference evidence="1 2" key="1">
    <citation type="journal article" date="2006" name="J. Bacteriol.">
        <title>Whole-genome sequence of Listeria welshimeri reveals common steps in genome reduction with Listeria innocua as compared to Listeria monocytogenes.</title>
        <authorList>
            <person name="Hain T."/>
            <person name="Steinweg C."/>
            <person name="Kuenne C.T."/>
            <person name="Billion A."/>
            <person name="Ghai R."/>
            <person name="Chatterjee S.S."/>
            <person name="Domann E."/>
            <person name="Kaerst U."/>
            <person name="Goesmann A."/>
            <person name="Bekel T."/>
            <person name="Bartels D."/>
            <person name="Kaiser O."/>
            <person name="Meyer F."/>
            <person name="Puehler A."/>
            <person name="Weisshaar B."/>
            <person name="Wehland J."/>
            <person name="Liang C."/>
            <person name="Dandekar T."/>
            <person name="Lampidis R."/>
            <person name="Kreft J."/>
            <person name="Goebel W."/>
            <person name="Chakraborty T."/>
        </authorList>
    </citation>
    <scope>NUCLEOTIDE SEQUENCE [LARGE SCALE GENOMIC DNA]</scope>
    <source>
        <strain evidence="2">ATCC 35897 / DSM 20650 / CIP 8149 / NCTC 11857 / SLCC 5334 / V8</strain>
    </source>
</reference>
<protein>
    <submittedName>
        <fullName evidence="1">Uncharacterized protein</fullName>
    </submittedName>
</protein>
<dbReference type="KEGG" id="lwe:lwe0187"/>
<sequence>MEKGSKPHWSKREFGIFILKRGKNENVLLVVSL</sequence>
<name>A0AF23_LISW6</name>
<dbReference type="AlphaFoldDB" id="A0AF23"/>
<accession>A0AF23</accession>
<dbReference type="HOGENOM" id="CLU_3382551_0_0_9"/>
<dbReference type="Proteomes" id="UP000000779">
    <property type="component" value="Chromosome"/>
</dbReference>